<evidence type="ECO:0000256" key="1">
    <source>
        <dbReference type="SAM" id="MobiDB-lite"/>
    </source>
</evidence>
<dbReference type="InterPro" id="IPR000014">
    <property type="entry name" value="PAS"/>
</dbReference>
<name>A0A7J7KT92_BUGNE</name>
<dbReference type="OrthoDB" id="189220at2759"/>
<organism evidence="3 4">
    <name type="scientific">Bugula neritina</name>
    <name type="common">Brown bryozoan</name>
    <name type="synonym">Sertularia neritina</name>
    <dbReference type="NCBI Taxonomy" id="10212"/>
    <lineage>
        <taxon>Eukaryota</taxon>
        <taxon>Metazoa</taxon>
        <taxon>Spiralia</taxon>
        <taxon>Lophotrochozoa</taxon>
        <taxon>Bryozoa</taxon>
        <taxon>Gymnolaemata</taxon>
        <taxon>Cheilostomatida</taxon>
        <taxon>Flustrina</taxon>
        <taxon>Buguloidea</taxon>
        <taxon>Bugulidae</taxon>
        <taxon>Bugula</taxon>
    </lineage>
</organism>
<dbReference type="AlphaFoldDB" id="A0A7J7KT92"/>
<feature type="domain" description="PAS" evidence="2">
    <location>
        <begin position="200"/>
        <end position="244"/>
    </location>
</feature>
<protein>
    <recommendedName>
        <fullName evidence="2">PAS domain-containing protein</fullName>
    </recommendedName>
</protein>
<dbReference type="NCBIfam" id="TIGR00229">
    <property type="entry name" value="sensory_box"/>
    <property type="match status" value="1"/>
</dbReference>
<dbReference type="Proteomes" id="UP000593567">
    <property type="component" value="Unassembled WGS sequence"/>
</dbReference>
<reference evidence="3" key="1">
    <citation type="submission" date="2020-06" db="EMBL/GenBank/DDBJ databases">
        <title>Draft genome of Bugula neritina, a colonial animal packing powerful symbionts and potential medicines.</title>
        <authorList>
            <person name="Rayko M."/>
        </authorList>
    </citation>
    <scope>NUCLEOTIDE SEQUENCE [LARGE SCALE GENOMIC DNA]</scope>
    <source>
        <strain evidence="3">Kwan_BN1</strain>
    </source>
</reference>
<gene>
    <name evidence="3" type="ORF">EB796_000341</name>
</gene>
<dbReference type="EMBL" id="VXIV02000055">
    <property type="protein sequence ID" value="KAF6041387.1"/>
    <property type="molecule type" value="Genomic_DNA"/>
</dbReference>
<dbReference type="SUPFAM" id="SSF52172">
    <property type="entry name" value="CheY-like"/>
    <property type="match status" value="1"/>
</dbReference>
<proteinExistence type="predicted"/>
<feature type="region of interest" description="Disordered" evidence="1">
    <location>
        <begin position="1"/>
        <end position="40"/>
    </location>
</feature>
<evidence type="ECO:0000313" key="3">
    <source>
        <dbReference type="EMBL" id="KAF6041387.1"/>
    </source>
</evidence>
<dbReference type="Pfam" id="PF13426">
    <property type="entry name" value="PAS_9"/>
    <property type="match status" value="1"/>
</dbReference>
<evidence type="ECO:0000259" key="2">
    <source>
        <dbReference type="PROSITE" id="PS50112"/>
    </source>
</evidence>
<dbReference type="Pfam" id="PF23198">
    <property type="entry name" value="PDE8A_N"/>
    <property type="match status" value="1"/>
</dbReference>
<dbReference type="Gene3D" id="3.40.50.2300">
    <property type="match status" value="1"/>
</dbReference>
<keyword evidence="4" id="KW-1185">Reference proteome</keyword>
<accession>A0A7J7KT92</accession>
<dbReference type="InterPro" id="IPR035965">
    <property type="entry name" value="PAS-like_dom_sf"/>
</dbReference>
<comment type="caution">
    <text evidence="3">The sequence shown here is derived from an EMBL/GenBank/DDBJ whole genome shotgun (WGS) entry which is preliminary data.</text>
</comment>
<dbReference type="SUPFAM" id="SSF55785">
    <property type="entry name" value="PYP-like sensor domain (PAS domain)"/>
    <property type="match status" value="1"/>
</dbReference>
<dbReference type="InterPro" id="IPR011006">
    <property type="entry name" value="CheY-like_superfamily"/>
</dbReference>
<sequence length="398" mass="45407">MGCAPSAVNVSRKPASKVVAPEEPQTKGEGDQSEGGREPSDLQLISKEADYSMFYGKMKFRSNSMTILLVFGKEDAQCEAFRKAADKGNYQTTLTKTPESAIESFAENQQDLVIIDCRHSKHFDAVKLCKTLKERHPRGHSRFLALTNKCDKDEPSVLPLLNAGFSRRLVENTNITSCYNELLSIDHSELEYRSHQQVQTSAAMYHALNHVSESIEITDSKFRTEFVNRLWEKQTGYSSKEVIGTEFQDKLQVDNCNEEQTLVYHAKKNQIWEGQQSIRRKNGDIIRCKCRIIPMMSNSNTASRYILVRQTVDGYSQWDRLKDIDSKTHDKIVRSQIRRDSYFSLTSSEASLQSLQKYERTLLNELDGATLINNVDGYHASILFHNFSLINHHTTSNT</sequence>
<feature type="compositionally biased region" description="Basic and acidic residues" evidence="1">
    <location>
        <begin position="24"/>
        <end position="40"/>
    </location>
</feature>
<evidence type="ECO:0000313" key="4">
    <source>
        <dbReference type="Proteomes" id="UP000593567"/>
    </source>
</evidence>
<dbReference type="Gene3D" id="3.30.450.20">
    <property type="entry name" value="PAS domain"/>
    <property type="match status" value="1"/>
</dbReference>
<dbReference type="CDD" id="cd00130">
    <property type="entry name" value="PAS"/>
    <property type="match status" value="1"/>
</dbReference>
<dbReference type="InterPro" id="IPR057304">
    <property type="entry name" value="PDE8-like_REC_N"/>
</dbReference>
<dbReference type="PROSITE" id="PS50112">
    <property type="entry name" value="PAS"/>
    <property type="match status" value="1"/>
</dbReference>